<evidence type="ECO:0000313" key="2">
    <source>
        <dbReference type="Proteomes" id="UP000297654"/>
    </source>
</evidence>
<dbReference type="OrthoDB" id="3256527at2"/>
<dbReference type="Proteomes" id="UP000297654">
    <property type="component" value="Unassembled WGS sequence"/>
</dbReference>
<evidence type="ECO:0000313" key="1">
    <source>
        <dbReference type="EMBL" id="TFB93366.1"/>
    </source>
</evidence>
<dbReference type="AlphaFoldDB" id="A0A1H8FHV5"/>
<dbReference type="STRING" id="1424661.SAMN05216281_10639"/>
<reference evidence="1 2" key="1">
    <citation type="submission" date="2019-03" db="EMBL/GenBank/DDBJ databases">
        <title>Genomics of glacier-inhabiting Cryobacterium strains.</title>
        <authorList>
            <person name="Liu Q."/>
            <person name="Xin Y.-H."/>
        </authorList>
    </citation>
    <scope>NUCLEOTIDE SEQUENCE [LARGE SCALE GENOMIC DNA]</scope>
    <source>
        <strain evidence="1 2">Hh15</strain>
    </source>
</reference>
<comment type="caution">
    <text evidence="1">The sequence shown here is derived from an EMBL/GenBank/DDBJ whole genome shotgun (WGS) entry which is preliminary data.</text>
</comment>
<organism evidence="1 2">
    <name type="scientific">Cryobacterium luteum</name>
    <dbReference type="NCBI Taxonomy" id="1424661"/>
    <lineage>
        <taxon>Bacteria</taxon>
        <taxon>Bacillati</taxon>
        <taxon>Actinomycetota</taxon>
        <taxon>Actinomycetes</taxon>
        <taxon>Micrococcales</taxon>
        <taxon>Microbacteriaceae</taxon>
        <taxon>Cryobacterium</taxon>
    </lineage>
</organism>
<dbReference type="EMBL" id="SOFF01000012">
    <property type="protein sequence ID" value="TFB93366.1"/>
    <property type="molecule type" value="Genomic_DNA"/>
</dbReference>
<accession>A0A1H8FHV5</accession>
<dbReference type="RefSeq" id="WP_092109259.1">
    <property type="nucleotide sequence ID" value="NZ_FOCN01000006.1"/>
</dbReference>
<name>A0A1H8FHV5_9MICO</name>
<keyword evidence="2" id="KW-1185">Reference proteome</keyword>
<proteinExistence type="predicted"/>
<gene>
    <name evidence="1" type="ORF">E3O10_03605</name>
</gene>
<sequence length="96" mass="10055">MPSFRVTMSIESLHPGTAPASVVPRAAAKVAEFTTVEASDLTIVAGAARVIVRFTADDAASALEIGGHVVADLRDVAELRASLVTERVKGTWVPVR</sequence>
<protein>
    <submittedName>
        <fullName evidence="1">Uncharacterized protein</fullName>
    </submittedName>
</protein>